<reference evidence="11 12" key="1">
    <citation type="submission" date="2017-09" db="EMBL/GenBank/DDBJ databases">
        <authorList>
            <consortium name="International Durum Wheat Genome Sequencing Consortium (IDWGSC)"/>
            <person name="Milanesi L."/>
        </authorList>
    </citation>
    <scope>NUCLEOTIDE SEQUENCE [LARGE SCALE GENOMIC DNA]</scope>
    <source>
        <strain evidence="12">cv. Svevo</strain>
    </source>
</reference>
<dbReference type="InterPro" id="IPR001841">
    <property type="entry name" value="Znf_RING"/>
</dbReference>
<keyword evidence="3" id="KW-0479">Metal-binding</keyword>
<dbReference type="PANTHER" id="PTHR46539:SF24">
    <property type="entry name" value="(WILD MALAYSIAN BANANA) HYPOTHETICAL PROTEIN"/>
    <property type="match status" value="1"/>
</dbReference>
<dbReference type="SMART" id="SM00184">
    <property type="entry name" value="RING"/>
    <property type="match status" value="1"/>
</dbReference>
<keyword evidence="12" id="KW-1185">Reference proteome</keyword>
<comment type="subcellular location">
    <subcellularLocation>
        <location evidence="1">Membrane</location>
    </subcellularLocation>
</comment>
<keyword evidence="6 9" id="KW-1133">Transmembrane helix</keyword>
<dbReference type="GO" id="GO:0008270">
    <property type="term" value="F:zinc ion binding"/>
    <property type="evidence" value="ECO:0007669"/>
    <property type="project" value="UniProtKB-KW"/>
</dbReference>
<evidence type="ECO:0000259" key="10">
    <source>
        <dbReference type="PROSITE" id="PS50089"/>
    </source>
</evidence>
<proteinExistence type="predicted"/>
<keyword evidence="7 9" id="KW-0472">Membrane</keyword>
<dbReference type="Gene3D" id="3.30.40.10">
    <property type="entry name" value="Zinc/RING finger domain, C3HC4 (zinc finger)"/>
    <property type="match status" value="1"/>
</dbReference>
<evidence type="ECO:0000256" key="6">
    <source>
        <dbReference type="ARBA" id="ARBA00022989"/>
    </source>
</evidence>
<dbReference type="SUPFAM" id="SSF57850">
    <property type="entry name" value="RING/U-box"/>
    <property type="match status" value="1"/>
</dbReference>
<dbReference type="PANTHER" id="PTHR46539">
    <property type="entry name" value="E3 UBIQUITIN-PROTEIN LIGASE ATL42"/>
    <property type="match status" value="1"/>
</dbReference>
<organism evidence="11 12">
    <name type="scientific">Triticum turgidum subsp. durum</name>
    <name type="common">Durum wheat</name>
    <name type="synonym">Triticum durum</name>
    <dbReference type="NCBI Taxonomy" id="4567"/>
    <lineage>
        <taxon>Eukaryota</taxon>
        <taxon>Viridiplantae</taxon>
        <taxon>Streptophyta</taxon>
        <taxon>Embryophyta</taxon>
        <taxon>Tracheophyta</taxon>
        <taxon>Spermatophyta</taxon>
        <taxon>Magnoliopsida</taxon>
        <taxon>Liliopsida</taxon>
        <taxon>Poales</taxon>
        <taxon>Poaceae</taxon>
        <taxon>BOP clade</taxon>
        <taxon>Pooideae</taxon>
        <taxon>Triticodae</taxon>
        <taxon>Triticeae</taxon>
        <taxon>Triticinae</taxon>
        <taxon>Triticum</taxon>
    </lineage>
</organism>
<name>A0A9R1Q5E0_TRITD</name>
<keyword evidence="4 8" id="KW-0863">Zinc-finger</keyword>
<dbReference type="GO" id="GO:0016020">
    <property type="term" value="C:membrane"/>
    <property type="evidence" value="ECO:0007669"/>
    <property type="project" value="UniProtKB-SubCell"/>
</dbReference>
<keyword evidence="2 9" id="KW-0812">Transmembrane</keyword>
<dbReference type="EMBL" id="LT934116">
    <property type="protein sequence ID" value="VAH71121.1"/>
    <property type="molecule type" value="Genomic_DNA"/>
</dbReference>
<evidence type="ECO:0000313" key="11">
    <source>
        <dbReference type="EMBL" id="VAH71121.1"/>
    </source>
</evidence>
<evidence type="ECO:0000256" key="3">
    <source>
        <dbReference type="ARBA" id="ARBA00022723"/>
    </source>
</evidence>
<evidence type="ECO:0000256" key="9">
    <source>
        <dbReference type="SAM" id="Phobius"/>
    </source>
</evidence>
<feature type="domain" description="RING-type" evidence="10">
    <location>
        <begin position="97"/>
        <end position="139"/>
    </location>
</feature>
<dbReference type="PROSITE" id="PS50089">
    <property type="entry name" value="ZF_RING_2"/>
    <property type="match status" value="1"/>
</dbReference>
<accession>A0A9R1Q5E0</accession>
<evidence type="ECO:0000256" key="4">
    <source>
        <dbReference type="ARBA" id="ARBA00022771"/>
    </source>
</evidence>
<evidence type="ECO:0000256" key="8">
    <source>
        <dbReference type="PROSITE-ProRule" id="PRU00175"/>
    </source>
</evidence>
<keyword evidence="5" id="KW-0862">Zinc</keyword>
<dbReference type="OMA" id="FGACHRR"/>
<evidence type="ECO:0000256" key="7">
    <source>
        <dbReference type="ARBA" id="ARBA00023136"/>
    </source>
</evidence>
<protein>
    <recommendedName>
        <fullName evidence="10">RING-type domain-containing protein</fullName>
    </recommendedName>
</protein>
<evidence type="ECO:0000256" key="1">
    <source>
        <dbReference type="ARBA" id="ARBA00004370"/>
    </source>
</evidence>
<dbReference type="Gramene" id="TRITD3Bv1G005970.1">
    <property type="protein sequence ID" value="TRITD3Bv1G005970.1"/>
    <property type="gene ID" value="TRITD3Bv1G005970"/>
</dbReference>
<sequence length="273" mass="28280">MDSSSSRSAASGAAPTVSSGAVFISAAIFLLFLTFALALLILRHTYFSSTSAAPSGRHPAWGAQMVAPPPRGVDPELLRSLPVTVHRAADGVGLVECAVCLAELENGEEARFLPRCGHGFHAGCVDRWLASHTTCPLCRVTVGKPDALTSTTSLAPVPPEPANYAANLPASVLLGVSDQATLGALTMATDGVLVIDVPEPRMVAAISRDASKSPGVNRLRSVKRLWSFGRQVPSGYTTPCAGGSGTADVEQGISITYASPRAPVRCSVDTWSG</sequence>
<gene>
    <name evidence="11" type="ORF">TRITD_3Bv1G005970</name>
</gene>
<feature type="transmembrane region" description="Helical" evidence="9">
    <location>
        <begin position="20"/>
        <end position="42"/>
    </location>
</feature>
<dbReference type="InterPro" id="IPR013083">
    <property type="entry name" value="Znf_RING/FYVE/PHD"/>
</dbReference>
<dbReference type="Proteomes" id="UP000324705">
    <property type="component" value="Chromosome 3B"/>
</dbReference>
<dbReference type="CDD" id="cd16461">
    <property type="entry name" value="RING-H2_EL5-like"/>
    <property type="match status" value="1"/>
</dbReference>
<dbReference type="AlphaFoldDB" id="A0A9R1Q5E0"/>
<dbReference type="Pfam" id="PF13639">
    <property type="entry name" value="zf-RING_2"/>
    <property type="match status" value="1"/>
</dbReference>
<evidence type="ECO:0000256" key="2">
    <source>
        <dbReference type="ARBA" id="ARBA00022692"/>
    </source>
</evidence>
<evidence type="ECO:0000256" key="5">
    <source>
        <dbReference type="ARBA" id="ARBA00022833"/>
    </source>
</evidence>
<evidence type="ECO:0000313" key="12">
    <source>
        <dbReference type="Proteomes" id="UP000324705"/>
    </source>
</evidence>